<protein>
    <submittedName>
        <fullName evidence="1">Uncharacterized protein</fullName>
    </submittedName>
</protein>
<organism evidence="1 2">
    <name type="scientific">Ilex paraguariensis</name>
    <name type="common">yerba mate</name>
    <dbReference type="NCBI Taxonomy" id="185542"/>
    <lineage>
        <taxon>Eukaryota</taxon>
        <taxon>Viridiplantae</taxon>
        <taxon>Streptophyta</taxon>
        <taxon>Embryophyta</taxon>
        <taxon>Tracheophyta</taxon>
        <taxon>Spermatophyta</taxon>
        <taxon>Magnoliopsida</taxon>
        <taxon>eudicotyledons</taxon>
        <taxon>Gunneridae</taxon>
        <taxon>Pentapetalae</taxon>
        <taxon>asterids</taxon>
        <taxon>campanulids</taxon>
        <taxon>Aquifoliales</taxon>
        <taxon>Aquifoliaceae</taxon>
        <taxon>Ilex</taxon>
    </lineage>
</organism>
<sequence>MQEFDGSCTDHSQFSRSWGLILDSGKEIVCLSEFIRHPYPTPPFLRLTIFHVDVGGTGLTPEKITTVYWFSRAEAISFSTMVIAQNLFRFGFGPDPTITLAAALTAPPLLPIRTLLLRVSKKTLPAPQERRGRDPRSLPCMEDALPVVR</sequence>
<reference evidence="1 2" key="1">
    <citation type="submission" date="2024-02" db="EMBL/GenBank/DDBJ databases">
        <authorList>
            <person name="Vignale AGUSTIN F."/>
            <person name="Sosa J E."/>
            <person name="Modenutti C."/>
        </authorList>
    </citation>
    <scope>NUCLEOTIDE SEQUENCE [LARGE SCALE GENOMIC DNA]</scope>
</reference>
<keyword evidence="2" id="KW-1185">Reference proteome</keyword>
<accession>A0ABC8QYY1</accession>
<proteinExistence type="predicted"/>
<comment type="caution">
    <text evidence="1">The sequence shown here is derived from an EMBL/GenBank/DDBJ whole genome shotgun (WGS) entry which is preliminary data.</text>
</comment>
<dbReference type="Proteomes" id="UP001642360">
    <property type="component" value="Unassembled WGS sequence"/>
</dbReference>
<evidence type="ECO:0000313" key="1">
    <source>
        <dbReference type="EMBL" id="CAK9137975.1"/>
    </source>
</evidence>
<name>A0ABC8QYY1_9AQUA</name>
<evidence type="ECO:0000313" key="2">
    <source>
        <dbReference type="Proteomes" id="UP001642360"/>
    </source>
</evidence>
<dbReference type="EMBL" id="CAUOFW020000848">
    <property type="protein sequence ID" value="CAK9137975.1"/>
    <property type="molecule type" value="Genomic_DNA"/>
</dbReference>
<gene>
    <name evidence="1" type="ORF">ILEXP_LOCUS5031</name>
</gene>
<dbReference type="AlphaFoldDB" id="A0ABC8QYY1"/>